<dbReference type="Proteomes" id="UP001642409">
    <property type="component" value="Unassembled WGS sequence"/>
</dbReference>
<comment type="caution">
    <text evidence="3">The sequence shown here is derived from an EMBL/GenBank/DDBJ whole genome shotgun (WGS) entry which is preliminary data.</text>
</comment>
<evidence type="ECO:0000256" key="1">
    <source>
        <dbReference type="ARBA" id="ARBA00008455"/>
    </source>
</evidence>
<dbReference type="EMBL" id="CATOUU010000204">
    <property type="protein sequence ID" value="CAI9920873.1"/>
    <property type="molecule type" value="Genomic_DNA"/>
</dbReference>
<dbReference type="InterPro" id="IPR013128">
    <property type="entry name" value="Peptidase_C1A"/>
</dbReference>
<evidence type="ECO:0000313" key="4">
    <source>
        <dbReference type="EMBL" id="CAL6055021.1"/>
    </source>
</evidence>
<dbReference type="EMBL" id="CAXDID020000204">
    <property type="protein sequence ID" value="CAL6055021.1"/>
    <property type="molecule type" value="Genomic_DNA"/>
</dbReference>
<proteinExistence type="inferred from homology"/>
<evidence type="ECO:0000313" key="5">
    <source>
        <dbReference type="Proteomes" id="UP001642409"/>
    </source>
</evidence>
<dbReference type="PANTHER" id="PTHR12411">
    <property type="entry name" value="CYSTEINE PROTEASE FAMILY C1-RELATED"/>
    <property type="match status" value="1"/>
</dbReference>
<dbReference type="InterPro" id="IPR000668">
    <property type="entry name" value="Peptidase_C1A_C"/>
</dbReference>
<dbReference type="Pfam" id="PF00112">
    <property type="entry name" value="Peptidase_C1"/>
    <property type="match status" value="1"/>
</dbReference>
<evidence type="ECO:0000259" key="2">
    <source>
        <dbReference type="SMART" id="SM00645"/>
    </source>
</evidence>
<protein>
    <submittedName>
        <fullName evidence="3">Cathepsin B</fullName>
    </submittedName>
    <submittedName>
        <fullName evidence="4">Cathepsin_B</fullName>
    </submittedName>
</protein>
<dbReference type="AlphaFoldDB" id="A0AA86NK85"/>
<accession>A0AA86NK85</accession>
<reference evidence="4 5" key="2">
    <citation type="submission" date="2024-07" db="EMBL/GenBank/DDBJ databases">
        <authorList>
            <person name="Akdeniz Z."/>
        </authorList>
    </citation>
    <scope>NUCLEOTIDE SEQUENCE [LARGE SCALE GENOMIC DNA]</scope>
</reference>
<dbReference type="InterPro" id="IPR038765">
    <property type="entry name" value="Papain-like_cys_pep_sf"/>
</dbReference>
<reference evidence="3" key="1">
    <citation type="submission" date="2023-06" db="EMBL/GenBank/DDBJ databases">
        <authorList>
            <person name="Kurt Z."/>
        </authorList>
    </citation>
    <scope>NUCLEOTIDE SEQUENCE</scope>
</reference>
<comment type="similarity">
    <text evidence="1">Belongs to the peptidase C1 family.</text>
</comment>
<keyword evidence="5" id="KW-1185">Reference proteome</keyword>
<gene>
    <name evidence="4" type="ORF">HINF_LOCUS46347</name>
    <name evidence="3" type="ORF">HINF_LOCUS8518</name>
</gene>
<dbReference type="SUPFAM" id="SSF54001">
    <property type="entry name" value="Cysteine proteinases"/>
    <property type="match status" value="1"/>
</dbReference>
<feature type="domain" description="Peptidase C1A papain C-terminal" evidence="2">
    <location>
        <begin position="73"/>
        <end position="300"/>
    </location>
</feature>
<dbReference type="GO" id="GO:0008234">
    <property type="term" value="F:cysteine-type peptidase activity"/>
    <property type="evidence" value="ECO:0007669"/>
    <property type="project" value="InterPro"/>
</dbReference>
<dbReference type="SMART" id="SM00645">
    <property type="entry name" value="Pept_C1"/>
    <property type="match status" value="1"/>
</dbReference>
<sequence length="300" mass="34162">MFGLIFSTQHVILKYQLELLQNIPGLTWVPQIPLYLLNKTQEEIDIIFTPKIYKAAQYARQAPSVDNNLNKDLPNSFDWTESKPLCVRNIRDQKSCVASQLFAQTSLLSDLRCIKGVDKKLVQYSEQYQINCYLAMYGYGCSTDSILVTDISFLHLKYPYGVVPASCVSFQANAQKCPTNCDNGSELPQRTVLKSQNTKNWDSNDWGAEIENQVKSATIRGPILMQFSTYTDLMFYSSGVYVHQTGDFTGKTSGEVVGYGVENGLKFWKMKMPFGEEWGENGFLKIAQTELDQQYWEFVL</sequence>
<organism evidence="3">
    <name type="scientific">Hexamita inflata</name>
    <dbReference type="NCBI Taxonomy" id="28002"/>
    <lineage>
        <taxon>Eukaryota</taxon>
        <taxon>Metamonada</taxon>
        <taxon>Diplomonadida</taxon>
        <taxon>Hexamitidae</taxon>
        <taxon>Hexamitinae</taxon>
        <taxon>Hexamita</taxon>
    </lineage>
</organism>
<dbReference type="GO" id="GO:0006508">
    <property type="term" value="P:proteolysis"/>
    <property type="evidence" value="ECO:0007669"/>
    <property type="project" value="InterPro"/>
</dbReference>
<evidence type="ECO:0000313" key="3">
    <source>
        <dbReference type="EMBL" id="CAI9920873.1"/>
    </source>
</evidence>
<name>A0AA86NK85_9EUKA</name>
<dbReference type="Gene3D" id="3.90.70.10">
    <property type="entry name" value="Cysteine proteinases"/>
    <property type="match status" value="1"/>
</dbReference>